<sequence>MTLTAYHAKYFAHDLTRRAATGLDRLSMSLFDAAVDLNPHQIEAALFALESPLSKGVLLADEVGLGKTIEAGIVLCQFWAERKRRLLVICPASLRKQWALELSEKFNLPSRVLDAKTYRDELRLGRAPLNEKGVLIVSFNYASALREEIKAIAWDLVVIDEAHKLRNAYRPSNKVGQGIRWATEDCRKLLLTATPLQNSLVELYGLSTLIDDHLFGDINAFRARYASAGSSMTDLRQRLAAFCKRTLRNQVVEYVRYTERRAITRPFTSSDAEHSLYEAVSAFLQRPNSYALPQRQRHLTALILRKLLASSSLAIAGTLDTLRARLETLRDEQIKDDPEFAERLIETEEIEDELLDDILADDADPDSSEPVAGPIDRAKLKEEIELLDRLGARARSIPVDTKTETLLKALEIGFAQMAETGAARKAVLFTESRRTQDYLKSFLESHGYKGEVVVFNGTNTGPEATQIYEAWLAKNRLTGRSSGSRAIDVRAALVEHFRDSATILLATEAAAEGVNLQFCSLVVNYDLPWNPQRIEQRIGRCHRYGQKHDVVVINFLNERNEADRRVLELLGEKFSLFNGVFGASDEVLGSIESGVDFEKRILAIYQECRTSDEIEAAFQKLQAEMDESIRARMDDTRRKLFERFDEDVHQRLRIRLADAKAQLDRVGQRFWSLTRFILADRARFDEAALAFDLKVSPSLEISPGRYHLISKSQPEPGHDRSEEPSRFLYRLSHPLGEKVVQSGKSLEAPAAVITFDVTNHATRLHVVEALRGKSGHLVLTRLQIESYEREEYLLFSGFDDDGATLDQETMEKLFGCSGHVDSPTLIPDAIANRLEAEAQRHAKATISLSLEQNSAHFNQAREKLEKWADDMVLSAEKALADTKEQIKALRRQARQAATLEEQHSIQEKIQKLERQQRRQRQEIFTVEDEIMGRRDSLIDQLERRLAQQTETEPLFTIRWRVV</sequence>
<dbReference type="InterPro" id="IPR057342">
    <property type="entry name" value="DEXDc_RapA"/>
</dbReference>
<dbReference type="InterPro" id="IPR049730">
    <property type="entry name" value="SNF2/RAD54-like_C"/>
</dbReference>
<dbReference type="CDD" id="cd18793">
    <property type="entry name" value="SF2_C_SNF"/>
    <property type="match status" value="1"/>
</dbReference>
<dbReference type="SUPFAM" id="SSF52540">
    <property type="entry name" value="P-loop containing nucleoside triphosphate hydrolases"/>
    <property type="match status" value="2"/>
</dbReference>
<evidence type="ECO:0000256" key="3">
    <source>
        <dbReference type="ARBA" id="ARBA00022806"/>
    </source>
</evidence>
<dbReference type="InterPro" id="IPR014001">
    <property type="entry name" value="Helicase_ATP-bd"/>
</dbReference>
<keyword evidence="3 8" id="KW-0347">Helicase</keyword>
<dbReference type="RefSeq" id="WP_044413818.1">
    <property type="nucleotide sequence ID" value="NZ_JXXE01000352.1"/>
</dbReference>
<dbReference type="GO" id="GO:0005524">
    <property type="term" value="F:ATP binding"/>
    <property type="evidence" value="ECO:0007669"/>
    <property type="project" value="UniProtKB-KW"/>
</dbReference>
<evidence type="ECO:0000313" key="8">
    <source>
        <dbReference type="EMBL" id="KIZ40514.1"/>
    </source>
</evidence>
<dbReference type="Proteomes" id="UP000032515">
    <property type="component" value="Unassembled WGS sequence"/>
</dbReference>
<name>A0A0D7EI46_RHOPL</name>
<proteinExistence type="predicted"/>
<dbReference type="GO" id="GO:0004386">
    <property type="term" value="F:helicase activity"/>
    <property type="evidence" value="ECO:0007669"/>
    <property type="project" value="UniProtKB-KW"/>
</dbReference>
<dbReference type="Pfam" id="PF00271">
    <property type="entry name" value="Helicase_C"/>
    <property type="match status" value="1"/>
</dbReference>
<dbReference type="InterPro" id="IPR038718">
    <property type="entry name" value="SNF2-like_sf"/>
</dbReference>
<dbReference type="CDD" id="cd18011">
    <property type="entry name" value="DEXDc_RapA"/>
    <property type="match status" value="1"/>
</dbReference>
<keyword evidence="5" id="KW-0175">Coiled coil</keyword>
<dbReference type="Gene3D" id="3.40.50.300">
    <property type="entry name" value="P-loop containing nucleotide triphosphate hydrolases"/>
    <property type="match status" value="1"/>
</dbReference>
<keyword evidence="4" id="KW-0067">ATP-binding</keyword>
<feature type="coiled-coil region" evidence="5">
    <location>
        <begin position="872"/>
        <end position="929"/>
    </location>
</feature>
<feature type="coiled-coil region" evidence="5">
    <location>
        <begin position="611"/>
        <end position="669"/>
    </location>
</feature>
<evidence type="ECO:0000259" key="7">
    <source>
        <dbReference type="PROSITE" id="PS51194"/>
    </source>
</evidence>
<dbReference type="PROSITE" id="PS51194">
    <property type="entry name" value="HELICASE_CTER"/>
    <property type="match status" value="1"/>
</dbReference>
<reference evidence="8 9" key="1">
    <citation type="submission" date="2014-11" db="EMBL/GenBank/DDBJ databases">
        <title>Genomics and ecophysiology of heterotrophic nitrogen fixing bacteria isolated from estuarine surface water.</title>
        <authorList>
            <person name="Bentzon-Tilia M."/>
            <person name="Severin I."/>
            <person name="Hansen L.H."/>
            <person name="Riemann L."/>
        </authorList>
    </citation>
    <scope>NUCLEOTIDE SEQUENCE [LARGE SCALE GENOMIC DNA]</scope>
    <source>
        <strain evidence="8 9">BAL398</strain>
    </source>
</reference>
<dbReference type="PATRIC" id="fig|1076.23.peg.3789"/>
<keyword evidence="2" id="KW-0378">Hydrolase</keyword>
<keyword evidence="1" id="KW-0547">Nucleotide-binding</keyword>
<comment type="caution">
    <text evidence="8">The sequence shown here is derived from an EMBL/GenBank/DDBJ whole genome shotgun (WGS) entry which is preliminary data.</text>
</comment>
<organism evidence="8 9">
    <name type="scientific">Rhodopseudomonas palustris</name>
    <dbReference type="NCBI Taxonomy" id="1076"/>
    <lineage>
        <taxon>Bacteria</taxon>
        <taxon>Pseudomonadati</taxon>
        <taxon>Pseudomonadota</taxon>
        <taxon>Alphaproteobacteria</taxon>
        <taxon>Hyphomicrobiales</taxon>
        <taxon>Nitrobacteraceae</taxon>
        <taxon>Rhodopseudomonas</taxon>
    </lineage>
</organism>
<evidence type="ECO:0000259" key="6">
    <source>
        <dbReference type="PROSITE" id="PS51192"/>
    </source>
</evidence>
<evidence type="ECO:0000256" key="4">
    <source>
        <dbReference type="ARBA" id="ARBA00022840"/>
    </source>
</evidence>
<dbReference type="SMART" id="SM00490">
    <property type="entry name" value="HELICc"/>
    <property type="match status" value="1"/>
</dbReference>
<dbReference type="OrthoDB" id="9814088at2"/>
<accession>A0A0D7EI46</accession>
<feature type="domain" description="Helicase C-terminal" evidence="7">
    <location>
        <begin position="438"/>
        <end position="588"/>
    </location>
</feature>
<dbReference type="Pfam" id="PF00176">
    <property type="entry name" value="SNF2-rel_dom"/>
    <property type="match status" value="1"/>
</dbReference>
<dbReference type="GO" id="GO:0016787">
    <property type="term" value="F:hydrolase activity"/>
    <property type="evidence" value="ECO:0007669"/>
    <property type="project" value="UniProtKB-KW"/>
</dbReference>
<evidence type="ECO:0000256" key="2">
    <source>
        <dbReference type="ARBA" id="ARBA00022801"/>
    </source>
</evidence>
<dbReference type="EMBL" id="JXXE01000352">
    <property type="protein sequence ID" value="KIZ40514.1"/>
    <property type="molecule type" value="Genomic_DNA"/>
</dbReference>
<evidence type="ECO:0000256" key="1">
    <source>
        <dbReference type="ARBA" id="ARBA00022741"/>
    </source>
</evidence>
<dbReference type="PROSITE" id="PS51192">
    <property type="entry name" value="HELICASE_ATP_BIND_1"/>
    <property type="match status" value="1"/>
</dbReference>
<evidence type="ECO:0000256" key="5">
    <source>
        <dbReference type="SAM" id="Coils"/>
    </source>
</evidence>
<dbReference type="PANTHER" id="PTHR10799">
    <property type="entry name" value="SNF2/RAD54 HELICASE FAMILY"/>
    <property type="match status" value="1"/>
</dbReference>
<feature type="domain" description="Helicase ATP-binding" evidence="6">
    <location>
        <begin position="48"/>
        <end position="213"/>
    </location>
</feature>
<gene>
    <name evidence="8" type="ORF">OO17_17540</name>
</gene>
<dbReference type="AlphaFoldDB" id="A0A0D7EI46"/>
<dbReference type="InterPro" id="IPR001650">
    <property type="entry name" value="Helicase_C-like"/>
</dbReference>
<dbReference type="InterPro" id="IPR000330">
    <property type="entry name" value="SNF2_N"/>
</dbReference>
<dbReference type="InterPro" id="IPR027417">
    <property type="entry name" value="P-loop_NTPase"/>
</dbReference>
<dbReference type="SMART" id="SM00487">
    <property type="entry name" value="DEXDc"/>
    <property type="match status" value="1"/>
</dbReference>
<evidence type="ECO:0000313" key="9">
    <source>
        <dbReference type="Proteomes" id="UP000032515"/>
    </source>
</evidence>
<protein>
    <submittedName>
        <fullName evidence="8">ATP-dependent helicase</fullName>
    </submittedName>
</protein>
<dbReference type="Gene3D" id="3.40.50.10810">
    <property type="entry name" value="Tandem AAA-ATPase domain"/>
    <property type="match status" value="1"/>
</dbReference>